<evidence type="ECO:0000313" key="3">
    <source>
        <dbReference type="Proteomes" id="UP001214094"/>
    </source>
</evidence>
<proteinExistence type="predicted"/>
<feature type="domain" description="HTH cro/C1-type" evidence="1">
    <location>
        <begin position="4"/>
        <end position="59"/>
    </location>
</feature>
<name>A0ABY8HRI2_ENSAD</name>
<protein>
    <submittedName>
        <fullName evidence="2">Helix-turn-helix domain-containing protein</fullName>
    </submittedName>
</protein>
<organism evidence="2 3">
    <name type="scientific">Ensifer adhaerens</name>
    <name type="common">Sinorhizobium morelense</name>
    <dbReference type="NCBI Taxonomy" id="106592"/>
    <lineage>
        <taxon>Bacteria</taxon>
        <taxon>Pseudomonadati</taxon>
        <taxon>Pseudomonadota</taxon>
        <taxon>Alphaproteobacteria</taxon>
        <taxon>Hyphomicrobiales</taxon>
        <taxon>Rhizobiaceae</taxon>
        <taxon>Sinorhizobium/Ensifer group</taxon>
        <taxon>Ensifer</taxon>
    </lineage>
</organism>
<evidence type="ECO:0000259" key="1">
    <source>
        <dbReference type="PROSITE" id="PS50943"/>
    </source>
</evidence>
<keyword evidence="3" id="KW-1185">Reference proteome</keyword>
<keyword evidence="2" id="KW-0614">Plasmid</keyword>
<dbReference type="SUPFAM" id="SSF47413">
    <property type="entry name" value="lambda repressor-like DNA-binding domains"/>
    <property type="match status" value="1"/>
</dbReference>
<accession>A0ABY8HRI2</accession>
<dbReference type="PROSITE" id="PS50943">
    <property type="entry name" value="HTH_CROC1"/>
    <property type="match status" value="1"/>
</dbReference>
<sequence>MRLIKAARALAGASQDELAQEAGVSRQIVIRVEAADETVTVDAVEKVRAALERRSVVFIPSTAERGPGVALSKTG</sequence>
<dbReference type="InterPro" id="IPR010982">
    <property type="entry name" value="Lambda_DNA-bd_dom_sf"/>
</dbReference>
<dbReference type="Gene3D" id="1.10.260.40">
    <property type="entry name" value="lambda repressor-like DNA-binding domains"/>
    <property type="match status" value="1"/>
</dbReference>
<evidence type="ECO:0000313" key="2">
    <source>
        <dbReference type="EMBL" id="WFP94711.1"/>
    </source>
</evidence>
<dbReference type="InterPro" id="IPR001387">
    <property type="entry name" value="Cro/C1-type_HTH"/>
</dbReference>
<reference evidence="2 3" key="1">
    <citation type="submission" date="2023-03" db="EMBL/GenBank/DDBJ databases">
        <title>Comparative genome and transcriptome analysis combination mining strategies for increasing vitamin B12 production of Ensifer adhaerens strain.</title>
        <authorList>
            <person name="Yongheng L."/>
        </authorList>
    </citation>
    <scope>NUCLEOTIDE SEQUENCE [LARGE SCALE GENOMIC DNA]</scope>
    <source>
        <strain evidence="2 3">Casida A-T305</strain>
        <plasmid evidence="2 3">unnamedB</plasmid>
    </source>
</reference>
<dbReference type="EMBL" id="CP121310">
    <property type="protein sequence ID" value="WFP94711.1"/>
    <property type="molecule type" value="Genomic_DNA"/>
</dbReference>
<gene>
    <name evidence="2" type="ORF">P4B07_33470</name>
</gene>
<dbReference type="Proteomes" id="UP001214094">
    <property type="component" value="Plasmid unnamedB"/>
</dbReference>
<dbReference type="Pfam" id="PF01381">
    <property type="entry name" value="HTH_3"/>
    <property type="match status" value="1"/>
</dbReference>
<geneLocation type="plasmid" evidence="2 3">
    <name>unnamedB</name>
</geneLocation>
<dbReference type="CDD" id="cd00093">
    <property type="entry name" value="HTH_XRE"/>
    <property type="match status" value="1"/>
</dbReference>